<feature type="transmembrane region" description="Helical" evidence="1">
    <location>
        <begin position="12"/>
        <end position="34"/>
    </location>
</feature>
<accession>A0ABV9SJ95</accession>
<evidence type="ECO:0000313" key="3">
    <source>
        <dbReference type="Proteomes" id="UP001595859"/>
    </source>
</evidence>
<dbReference type="Proteomes" id="UP001595859">
    <property type="component" value="Unassembled WGS sequence"/>
</dbReference>
<sequence>MKEPKRRNATRLYVGGVSLLFLAGVGAEVLGHLLFDERSFWYALLTGLGEALLISAILATLVDPFLKRKMQVESVWTGIFALMKNEPPDGLQEAIKDLAKVKIYYPSTTWTLTFEWADDDHEILKLTLDVRSVGRNISRQPYMLTRKAWILASTTGYTSEYLRYAVSCPDEIEAIDADSGILQRHITSLEDGSITVDEAGLSKGQSISPGKSFETIKVARMYRHSTGYIPLYHGKFGENLEVRLTGEAMADIDVRISHPTFEGQTHLTERSRPAARPQVPTVAQFERMIPGQITIIAWHPAADDQTPRQIDLPATPDNKSL</sequence>
<evidence type="ECO:0000313" key="2">
    <source>
        <dbReference type="EMBL" id="MFC4859456.1"/>
    </source>
</evidence>
<keyword evidence="3" id="KW-1185">Reference proteome</keyword>
<name>A0ABV9SJ95_9PSEU</name>
<keyword evidence="1" id="KW-0472">Membrane</keyword>
<gene>
    <name evidence="2" type="ORF">ACFPCV_38690</name>
</gene>
<proteinExistence type="predicted"/>
<dbReference type="RefSeq" id="WP_378062542.1">
    <property type="nucleotide sequence ID" value="NZ_JBHSIS010000035.1"/>
</dbReference>
<dbReference type="EMBL" id="JBHSIS010000035">
    <property type="protein sequence ID" value="MFC4859456.1"/>
    <property type="molecule type" value="Genomic_DNA"/>
</dbReference>
<comment type="caution">
    <text evidence="2">The sequence shown here is derived from an EMBL/GenBank/DDBJ whole genome shotgun (WGS) entry which is preliminary data.</text>
</comment>
<feature type="transmembrane region" description="Helical" evidence="1">
    <location>
        <begin position="40"/>
        <end position="62"/>
    </location>
</feature>
<reference evidence="3" key="1">
    <citation type="journal article" date="2019" name="Int. J. Syst. Evol. Microbiol.">
        <title>The Global Catalogue of Microorganisms (GCM) 10K type strain sequencing project: providing services to taxonomists for standard genome sequencing and annotation.</title>
        <authorList>
            <consortium name="The Broad Institute Genomics Platform"/>
            <consortium name="The Broad Institute Genome Sequencing Center for Infectious Disease"/>
            <person name="Wu L."/>
            <person name="Ma J."/>
        </authorList>
    </citation>
    <scope>NUCLEOTIDE SEQUENCE [LARGE SCALE GENOMIC DNA]</scope>
    <source>
        <strain evidence="3">ZS-22-S1</strain>
    </source>
</reference>
<keyword evidence="1" id="KW-1133">Transmembrane helix</keyword>
<evidence type="ECO:0000256" key="1">
    <source>
        <dbReference type="SAM" id="Phobius"/>
    </source>
</evidence>
<protein>
    <recommendedName>
        <fullName evidence="4">SMODS-associating 2TM beta-strand rich effector domain-containing protein</fullName>
    </recommendedName>
</protein>
<evidence type="ECO:0008006" key="4">
    <source>
        <dbReference type="Google" id="ProtNLM"/>
    </source>
</evidence>
<organism evidence="2 3">
    <name type="scientific">Actinophytocola glycyrrhizae</name>
    <dbReference type="NCBI Taxonomy" id="2044873"/>
    <lineage>
        <taxon>Bacteria</taxon>
        <taxon>Bacillati</taxon>
        <taxon>Actinomycetota</taxon>
        <taxon>Actinomycetes</taxon>
        <taxon>Pseudonocardiales</taxon>
        <taxon>Pseudonocardiaceae</taxon>
    </lineage>
</organism>
<keyword evidence="1" id="KW-0812">Transmembrane</keyword>